<proteinExistence type="predicted"/>
<dbReference type="Gene3D" id="3.30.70.1290">
    <property type="entry name" value="Transposase IS200-like"/>
    <property type="match status" value="1"/>
</dbReference>
<gene>
    <name evidence="2" type="ORF">CO015_02635</name>
</gene>
<name>A0A2M8G6Y4_UNCKA</name>
<comment type="caution">
    <text evidence="2">The sequence shown here is derived from an EMBL/GenBank/DDBJ whole genome shotgun (WGS) entry which is preliminary data.</text>
</comment>
<dbReference type="Proteomes" id="UP000229438">
    <property type="component" value="Unassembled WGS sequence"/>
</dbReference>
<dbReference type="AlphaFoldDB" id="A0A2M8G6Y4"/>
<dbReference type="InterPro" id="IPR036515">
    <property type="entry name" value="Transposase_17_sf"/>
</dbReference>
<dbReference type="PANTHER" id="PTHR33360">
    <property type="entry name" value="TRANSPOSASE FOR INSERTION SEQUENCE ELEMENT IS200"/>
    <property type="match status" value="1"/>
</dbReference>
<protein>
    <submittedName>
        <fullName evidence="2">IS200/IS605 family transposase</fullName>
    </submittedName>
</protein>
<feature type="domain" description="Transposase IS200-like" evidence="1">
    <location>
        <begin position="11"/>
        <end position="131"/>
    </location>
</feature>
<evidence type="ECO:0000313" key="3">
    <source>
        <dbReference type="Proteomes" id="UP000229438"/>
    </source>
</evidence>
<evidence type="ECO:0000259" key="1">
    <source>
        <dbReference type="SMART" id="SM01321"/>
    </source>
</evidence>
<accession>A0A2M8G6Y4</accession>
<sequence length="137" mass="16331">MEEYKRTSHAIYFVRYHFCWGVKYRRTVITKLLGQYLRNVMKEIADSYGWEIITQGMETDHYHILICVQPRWSPAKVVEKLKSNSAKGVFRRFPDVKNRLWGGEFWADGYCITTVGKEMNADQIKKYIEKQDITIRL</sequence>
<dbReference type="InterPro" id="IPR002686">
    <property type="entry name" value="Transposase_17"/>
</dbReference>
<evidence type="ECO:0000313" key="2">
    <source>
        <dbReference type="EMBL" id="PJC68815.1"/>
    </source>
</evidence>
<dbReference type="EMBL" id="PFQS01000057">
    <property type="protein sequence ID" value="PJC68815.1"/>
    <property type="molecule type" value="Genomic_DNA"/>
</dbReference>
<dbReference type="NCBIfam" id="NF033573">
    <property type="entry name" value="transpos_IS200"/>
    <property type="match status" value="1"/>
</dbReference>
<dbReference type="PANTHER" id="PTHR33360:SF2">
    <property type="entry name" value="TRANSPOSASE FOR INSERTION SEQUENCE ELEMENT IS200"/>
    <property type="match status" value="1"/>
</dbReference>
<dbReference type="SUPFAM" id="SSF143422">
    <property type="entry name" value="Transposase IS200-like"/>
    <property type="match status" value="1"/>
</dbReference>
<dbReference type="GO" id="GO:0006313">
    <property type="term" value="P:DNA transposition"/>
    <property type="evidence" value="ECO:0007669"/>
    <property type="project" value="InterPro"/>
</dbReference>
<reference evidence="3" key="1">
    <citation type="submission" date="2017-09" db="EMBL/GenBank/DDBJ databases">
        <title>Depth-based differentiation of microbial function through sediment-hosted aquifers and enrichment of novel symbionts in the deep terrestrial subsurface.</title>
        <authorList>
            <person name="Probst A.J."/>
            <person name="Ladd B."/>
            <person name="Jarett J.K."/>
            <person name="Geller-Mcgrath D.E."/>
            <person name="Sieber C.M.K."/>
            <person name="Emerson J.B."/>
            <person name="Anantharaman K."/>
            <person name="Thomas B.C."/>
            <person name="Malmstrom R."/>
            <person name="Stieglmeier M."/>
            <person name="Klingl A."/>
            <person name="Woyke T."/>
            <person name="Ryan C.M."/>
            <person name="Banfield J.F."/>
        </authorList>
    </citation>
    <scope>NUCLEOTIDE SEQUENCE [LARGE SCALE GENOMIC DNA]</scope>
</reference>
<dbReference type="GO" id="GO:0003677">
    <property type="term" value="F:DNA binding"/>
    <property type="evidence" value="ECO:0007669"/>
    <property type="project" value="InterPro"/>
</dbReference>
<dbReference type="GO" id="GO:0004803">
    <property type="term" value="F:transposase activity"/>
    <property type="evidence" value="ECO:0007669"/>
    <property type="project" value="InterPro"/>
</dbReference>
<organism evidence="2 3">
    <name type="scientific">candidate division WWE3 bacterium CG_4_8_14_3_um_filter_42_11</name>
    <dbReference type="NCBI Taxonomy" id="1975076"/>
    <lineage>
        <taxon>Bacteria</taxon>
        <taxon>Katanobacteria</taxon>
    </lineage>
</organism>
<dbReference type="SMART" id="SM01321">
    <property type="entry name" value="Y1_Tnp"/>
    <property type="match status" value="1"/>
</dbReference>
<dbReference type="Pfam" id="PF01797">
    <property type="entry name" value="Y1_Tnp"/>
    <property type="match status" value="1"/>
</dbReference>